<dbReference type="PANTHER" id="PTHR36587">
    <property type="entry name" value="EXPRESSION SITE-ASSOCIATED GENE 3 (ESAG3)-LIKE PROTEIN"/>
    <property type="match status" value="1"/>
</dbReference>
<dbReference type="PANTHER" id="PTHR36587:SF2">
    <property type="entry name" value="EXPRESSION SITE-ASSOCIATED GENE 3 (ESAG3)-LIKE PROTEIN"/>
    <property type="match status" value="1"/>
</dbReference>
<dbReference type="Proteomes" id="UP001141434">
    <property type="component" value="Unassembled WGS sequence"/>
</dbReference>
<comment type="caution">
    <text evidence="1">The sequence shown here is derived from an EMBL/GenBank/DDBJ whole genome shotgun (WGS) entry which is preliminary data.</text>
</comment>
<reference evidence="1" key="2">
    <citation type="journal article" date="2023" name="IMA Fungus">
        <title>Comparative genomic study of the Penicillium genus elucidates a diverse pangenome and 15 lateral gene transfer events.</title>
        <authorList>
            <person name="Petersen C."/>
            <person name="Sorensen T."/>
            <person name="Nielsen M.R."/>
            <person name="Sondergaard T.E."/>
            <person name="Sorensen J.L."/>
            <person name="Fitzpatrick D.A."/>
            <person name="Frisvad J.C."/>
            <person name="Nielsen K.L."/>
        </authorList>
    </citation>
    <scope>NUCLEOTIDE SEQUENCE</scope>
    <source>
        <strain evidence="1">IBT 34128</strain>
    </source>
</reference>
<evidence type="ECO:0000313" key="1">
    <source>
        <dbReference type="EMBL" id="KAJ5081284.1"/>
    </source>
</evidence>
<keyword evidence="2" id="KW-1185">Reference proteome</keyword>
<reference evidence="1" key="1">
    <citation type="submission" date="2022-11" db="EMBL/GenBank/DDBJ databases">
        <authorList>
            <person name="Petersen C."/>
        </authorList>
    </citation>
    <scope>NUCLEOTIDE SEQUENCE</scope>
    <source>
        <strain evidence="1">IBT 34128</strain>
    </source>
</reference>
<dbReference type="EMBL" id="JAPMSZ010000012">
    <property type="protein sequence ID" value="KAJ5081284.1"/>
    <property type="molecule type" value="Genomic_DNA"/>
</dbReference>
<accession>A0A9W9JT72</accession>
<evidence type="ECO:0000313" key="2">
    <source>
        <dbReference type="Proteomes" id="UP001141434"/>
    </source>
</evidence>
<dbReference type="CDD" id="cd22997">
    <property type="entry name" value="GT_LH"/>
    <property type="match status" value="1"/>
</dbReference>
<gene>
    <name evidence="1" type="ORF">NUU61_009548</name>
</gene>
<protein>
    <submittedName>
        <fullName evidence="1">Uncharacterized protein</fullName>
    </submittedName>
</protein>
<organism evidence="1 2">
    <name type="scientific">Penicillium alfredii</name>
    <dbReference type="NCBI Taxonomy" id="1506179"/>
    <lineage>
        <taxon>Eukaryota</taxon>
        <taxon>Fungi</taxon>
        <taxon>Dikarya</taxon>
        <taxon>Ascomycota</taxon>
        <taxon>Pezizomycotina</taxon>
        <taxon>Eurotiomycetes</taxon>
        <taxon>Eurotiomycetidae</taxon>
        <taxon>Eurotiales</taxon>
        <taxon>Aspergillaceae</taxon>
        <taxon>Penicillium</taxon>
    </lineage>
</organism>
<dbReference type="GeneID" id="81399242"/>
<dbReference type="OrthoDB" id="422736at2759"/>
<dbReference type="RefSeq" id="XP_056506571.1">
    <property type="nucleotide sequence ID" value="XM_056660073.1"/>
</dbReference>
<proteinExistence type="predicted"/>
<sequence length="534" mass="59785">MLRMDRWRWAAMVAIATMTLIALLKYRSPTVTSPVFVPPVSRARGLAHCLISLLYANFANCPESQVSKIPNTKADIGTSKFHLLLAASNQHPRLCRAILSSALLGYPISVLSGWGKTDDLDAGISHLAKVRNVMRYLDTLPPSSDQDLVLMVDGYDVVFQLPADVLIQRYFAVTAAADEALATRFGEDYLRATPEESRPRATVLFGPEKLCYPPNEARSGCWAVPTNTGLAPDAYGPDDGTIEHMLNRWLNSGTVIGPVRDMKKVFNGTLKRIQDFYNPEDDWSKDSDQKYLSDLWGDQEYFRSVKELQLNNHTGTVLPGVGSTKAVPTRELGQETEYHIGIDYKGELFQTRAVFEHALDLVPFNNTDSQGALSSWVTRNVTDHPDFKPYSVPLPANVILSLKRLLMSISQTLKAKPADMIPQLPLNMNVVTRKVHAIFHCTGPKEYLDDLWPKMWFYPYLRSLLDVAIRSQRTGRRISDTPVDGRKWIPAHPPSTNAGNNDVNALGAWTDLEGEWLEWGPLCGQYNHEIFGDQ</sequence>
<dbReference type="AlphaFoldDB" id="A0A9W9JT72"/>
<name>A0A9W9JT72_9EURO</name>